<evidence type="ECO:0000313" key="2">
    <source>
        <dbReference type="EMBL" id="DAE02233.1"/>
    </source>
</evidence>
<organism evidence="2">
    <name type="scientific">Herelleviridae sp. cttEB8</name>
    <dbReference type="NCBI Taxonomy" id="2825832"/>
    <lineage>
        <taxon>Viruses</taxon>
        <taxon>Duplodnaviria</taxon>
        <taxon>Heunggongvirae</taxon>
        <taxon>Uroviricota</taxon>
        <taxon>Caudoviricetes</taxon>
        <taxon>Herelleviridae</taxon>
    </lineage>
</organism>
<dbReference type="Gene3D" id="1.10.1750.10">
    <property type="match status" value="1"/>
</dbReference>
<dbReference type="EMBL" id="BK015344">
    <property type="protein sequence ID" value="DAE02233.1"/>
    <property type="molecule type" value="Genomic_DNA"/>
</dbReference>
<dbReference type="GO" id="GO:0043565">
    <property type="term" value="F:sequence-specific DNA binding"/>
    <property type="evidence" value="ECO:0007669"/>
    <property type="project" value="InterPro"/>
</dbReference>
<feature type="domain" description="Chromosomal replication initiator DnaA C-terminal" evidence="1">
    <location>
        <begin position="39"/>
        <end position="87"/>
    </location>
</feature>
<dbReference type="SUPFAM" id="SSF48295">
    <property type="entry name" value="TrpR-like"/>
    <property type="match status" value="1"/>
</dbReference>
<dbReference type="GO" id="GO:0006275">
    <property type="term" value="P:regulation of DNA replication"/>
    <property type="evidence" value="ECO:0007669"/>
    <property type="project" value="InterPro"/>
</dbReference>
<reference evidence="2" key="1">
    <citation type="journal article" date="2021" name="Proc. Natl. Acad. Sci. U.S.A.">
        <title>A Catalog of Tens of Thousands of Viruses from Human Metagenomes Reveals Hidden Associations with Chronic Diseases.</title>
        <authorList>
            <person name="Tisza M.J."/>
            <person name="Buck C.B."/>
        </authorList>
    </citation>
    <scope>NUCLEOTIDE SEQUENCE</scope>
    <source>
        <strain evidence="2">CttEB8</strain>
    </source>
</reference>
<proteinExistence type="predicted"/>
<dbReference type="Pfam" id="PF08299">
    <property type="entry name" value="Bac_DnaA_C"/>
    <property type="match status" value="1"/>
</dbReference>
<dbReference type="InterPro" id="IPR013159">
    <property type="entry name" value="DnaA_C"/>
</dbReference>
<dbReference type="GO" id="GO:0006270">
    <property type="term" value="P:DNA replication initiation"/>
    <property type="evidence" value="ECO:0007669"/>
    <property type="project" value="InterPro"/>
</dbReference>
<dbReference type="GO" id="GO:0005524">
    <property type="term" value="F:ATP binding"/>
    <property type="evidence" value="ECO:0007669"/>
    <property type="project" value="InterPro"/>
</dbReference>
<name>A0A8S5P711_9CAUD</name>
<evidence type="ECO:0000259" key="1">
    <source>
        <dbReference type="Pfam" id="PF08299"/>
    </source>
</evidence>
<dbReference type="InterPro" id="IPR010921">
    <property type="entry name" value="Trp_repressor/repl_initiator"/>
</dbReference>
<accession>A0A8S5P711</accession>
<protein>
    <recommendedName>
        <fullName evidence="1">Chromosomal replication initiator DnaA C-terminal domain-containing protein</fullName>
    </recommendedName>
</protein>
<sequence>MNCQKLKNDFINMKDKTLKEVCDILRKYDMNWEISLSYFVAGLFGVDRADMLSKDRSKDIVYARWFYWYVLREVCKKDYETIAQEVSIDDAIFVTSSIYQGISNMQELISSNSFYRDKWMIVKSMVSLKKPA</sequence>